<sequence>MISYYFSKLVQNNKAENDQSTISNTESKQVSSRSINSRLKQSGILSRPCSISDRSARHRCCRHASLRFVKNSQTDDSIKLQNSLATSSLDDNKTISESLKSIENFQQEENRLENSTEQIKEEQAQIQRTIYNAKQLPLIPFVIDADYRLLFDLLQQQNDLLANILSLVTNIDEECSIFEQFKI</sequence>
<dbReference type="Proteomes" id="UP000663834">
    <property type="component" value="Unassembled WGS sequence"/>
</dbReference>
<comment type="caution">
    <text evidence="3">The sequence shown here is derived from an EMBL/GenBank/DDBJ whole genome shotgun (WGS) entry which is preliminary data.</text>
</comment>
<evidence type="ECO:0000313" key="4">
    <source>
        <dbReference type="EMBL" id="CAF2119266.1"/>
    </source>
</evidence>
<evidence type="ECO:0000313" key="6">
    <source>
        <dbReference type="Proteomes" id="UP000663834"/>
    </source>
</evidence>
<gene>
    <name evidence="3" type="ORF">KQP761_LOCUS10152</name>
    <name evidence="4" type="ORF">MBJ925_LOCUS25623</name>
    <name evidence="5" type="ORF">WKI299_LOCUS28843</name>
</gene>
<protein>
    <submittedName>
        <fullName evidence="3">Uncharacterized protein</fullName>
    </submittedName>
</protein>
<dbReference type="EMBL" id="CAJNRE010013554">
    <property type="protein sequence ID" value="CAF2119266.1"/>
    <property type="molecule type" value="Genomic_DNA"/>
</dbReference>
<name>A0A815LJR6_9BILA</name>
<dbReference type="EMBL" id="CAJNOW010004267">
    <property type="protein sequence ID" value="CAF1410884.1"/>
    <property type="molecule type" value="Genomic_DNA"/>
</dbReference>
<evidence type="ECO:0000256" key="2">
    <source>
        <dbReference type="SAM" id="MobiDB-lite"/>
    </source>
</evidence>
<proteinExistence type="predicted"/>
<dbReference type="OrthoDB" id="10322971at2759"/>
<keyword evidence="1" id="KW-0175">Coiled coil</keyword>
<evidence type="ECO:0000313" key="5">
    <source>
        <dbReference type="EMBL" id="CAF2143682.1"/>
    </source>
</evidence>
<organism evidence="3 6">
    <name type="scientific">Rotaria magnacalcarata</name>
    <dbReference type="NCBI Taxonomy" id="392030"/>
    <lineage>
        <taxon>Eukaryota</taxon>
        <taxon>Metazoa</taxon>
        <taxon>Spiralia</taxon>
        <taxon>Gnathifera</taxon>
        <taxon>Rotifera</taxon>
        <taxon>Eurotatoria</taxon>
        <taxon>Bdelloidea</taxon>
        <taxon>Philodinida</taxon>
        <taxon>Philodinidae</taxon>
        <taxon>Rotaria</taxon>
    </lineage>
</organism>
<feature type="region of interest" description="Disordered" evidence="2">
    <location>
        <begin position="16"/>
        <end position="37"/>
    </location>
</feature>
<dbReference type="Proteomes" id="UP000663824">
    <property type="component" value="Unassembled WGS sequence"/>
</dbReference>
<dbReference type="EMBL" id="CAJNRF010012733">
    <property type="protein sequence ID" value="CAF2143682.1"/>
    <property type="molecule type" value="Genomic_DNA"/>
</dbReference>
<dbReference type="Proteomes" id="UP000663856">
    <property type="component" value="Unassembled WGS sequence"/>
</dbReference>
<dbReference type="AlphaFoldDB" id="A0A815LJR6"/>
<reference evidence="3" key="1">
    <citation type="submission" date="2021-02" db="EMBL/GenBank/DDBJ databases">
        <authorList>
            <person name="Nowell W R."/>
        </authorList>
    </citation>
    <scope>NUCLEOTIDE SEQUENCE</scope>
</reference>
<accession>A0A815LJR6</accession>
<feature type="coiled-coil region" evidence="1">
    <location>
        <begin position="95"/>
        <end position="132"/>
    </location>
</feature>
<evidence type="ECO:0000313" key="3">
    <source>
        <dbReference type="EMBL" id="CAF1410884.1"/>
    </source>
</evidence>
<evidence type="ECO:0000256" key="1">
    <source>
        <dbReference type="SAM" id="Coils"/>
    </source>
</evidence>